<keyword evidence="1" id="KW-0472">Membrane</keyword>
<dbReference type="Pfam" id="PF04892">
    <property type="entry name" value="VanZ"/>
    <property type="match status" value="1"/>
</dbReference>
<name>A0ABW1UBT4_9LACO</name>
<reference evidence="4" key="1">
    <citation type="journal article" date="2019" name="Int. J. Syst. Evol. Microbiol.">
        <title>The Global Catalogue of Microorganisms (GCM) 10K type strain sequencing project: providing services to taxonomists for standard genome sequencing and annotation.</title>
        <authorList>
            <consortium name="The Broad Institute Genomics Platform"/>
            <consortium name="The Broad Institute Genome Sequencing Center for Infectious Disease"/>
            <person name="Wu L."/>
            <person name="Ma J."/>
        </authorList>
    </citation>
    <scope>NUCLEOTIDE SEQUENCE [LARGE SCALE GENOMIC DNA]</scope>
    <source>
        <strain evidence="4">CCM 8893</strain>
    </source>
</reference>
<dbReference type="Proteomes" id="UP001596258">
    <property type="component" value="Unassembled WGS sequence"/>
</dbReference>
<dbReference type="EMBL" id="JBHSSO010000059">
    <property type="protein sequence ID" value="MFC6290012.1"/>
    <property type="molecule type" value="Genomic_DNA"/>
</dbReference>
<feature type="domain" description="VanZ-like" evidence="2">
    <location>
        <begin position="57"/>
        <end position="158"/>
    </location>
</feature>
<accession>A0ABW1UBT4</accession>
<proteinExistence type="predicted"/>
<protein>
    <submittedName>
        <fullName evidence="3">VanZ family protein</fullName>
    </submittedName>
</protein>
<organism evidence="3 4">
    <name type="scientific">Levilactobacillus angrenensis</name>
    <dbReference type="NCBI Taxonomy" id="2486020"/>
    <lineage>
        <taxon>Bacteria</taxon>
        <taxon>Bacillati</taxon>
        <taxon>Bacillota</taxon>
        <taxon>Bacilli</taxon>
        <taxon>Lactobacillales</taxon>
        <taxon>Lactobacillaceae</taxon>
        <taxon>Levilactobacillus</taxon>
    </lineage>
</organism>
<dbReference type="InterPro" id="IPR006976">
    <property type="entry name" value="VanZ-like"/>
</dbReference>
<evidence type="ECO:0000313" key="3">
    <source>
        <dbReference type="EMBL" id="MFC6290012.1"/>
    </source>
</evidence>
<feature type="transmembrane region" description="Helical" evidence="1">
    <location>
        <begin position="31"/>
        <end position="49"/>
    </location>
</feature>
<dbReference type="RefSeq" id="WP_125577656.1">
    <property type="nucleotide sequence ID" value="NZ_JBHSSO010000059.1"/>
</dbReference>
<dbReference type="InterPro" id="IPR053150">
    <property type="entry name" value="Teicoplanin_resist-assoc"/>
</dbReference>
<gene>
    <name evidence="3" type="ORF">ACFP1M_07475</name>
</gene>
<evidence type="ECO:0000256" key="1">
    <source>
        <dbReference type="SAM" id="Phobius"/>
    </source>
</evidence>
<dbReference type="PANTHER" id="PTHR36834:SF1">
    <property type="entry name" value="INTEGRAL MEMBRANE PROTEIN"/>
    <property type="match status" value="1"/>
</dbReference>
<comment type="caution">
    <text evidence="3">The sequence shown here is derived from an EMBL/GenBank/DDBJ whole genome shotgun (WGS) entry which is preliminary data.</text>
</comment>
<keyword evidence="1" id="KW-0812">Transmembrane</keyword>
<keyword evidence="1" id="KW-1133">Transmembrane helix</keyword>
<evidence type="ECO:0000313" key="4">
    <source>
        <dbReference type="Proteomes" id="UP001596258"/>
    </source>
</evidence>
<sequence>MSRWVPAIMVSLVWLGLSLNAASHRQYRRVWWWLGCWGLSLLTWTPVAFSFGSDSVSIITTHWIAGGIWVLQPLGRGSVDASFWLNILMTMPQGCLLRLNWPRLRWPQWLLAGLATGLSLETGQALGNWLVQLGRWVDINDVITNCTGVVLGAALMALAQRWWQKKFEGD</sequence>
<dbReference type="PANTHER" id="PTHR36834">
    <property type="entry name" value="MEMBRANE PROTEIN-RELATED"/>
    <property type="match status" value="1"/>
</dbReference>
<keyword evidence="4" id="KW-1185">Reference proteome</keyword>
<evidence type="ECO:0000259" key="2">
    <source>
        <dbReference type="Pfam" id="PF04892"/>
    </source>
</evidence>